<dbReference type="PANTHER" id="PTHR46112:SF2">
    <property type="entry name" value="XAA-PRO AMINOPEPTIDASE P-RELATED"/>
    <property type="match status" value="1"/>
</dbReference>
<dbReference type="Proteomes" id="UP000248021">
    <property type="component" value="Unassembled WGS sequence"/>
</dbReference>
<dbReference type="Gene3D" id="3.40.350.10">
    <property type="entry name" value="Creatinase/prolidase N-terminal domain"/>
    <property type="match status" value="1"/>
</dbReference>
<keyword evidence="4" id="KW-1185">Reference proteome</keyword>
<evidence type="ECO:0000259" key="1">
    <source>
        <dbReference type="Pfam" id="PF00557"/>
    </source>
</evidence>
<feature type="domain" description="Peptidase M24" evidence="1">
    <location>
        <begin position="160"/>
        <end position="360"/>
    </location>
</feature>
<dbReference type="CDD" id="cd01066">
    <property type="entry name" value="APP_MetAP"/>
    <property type="match status" value="1"/>
</dbReference>
<protein>
    <submittedName>
        <fullName evidence="3">Xaa-Pro dipeptidase</fullName>
    </submittedName>
</protein>
<dbReference type="SUPFAM" id="SSF55920">
    <property type="entry name" value="Creatinase/aminopeptidase"/>
    <property type="match status" value="1"/>
</dbReference>
<dbReference type="PANTHER" id="PTHR46112">
    <property type="entry name" value="AMINOPEPTIDASE"/>
    <property type="match status" value="1"/>
</dbReference>
<dbReference type="InterPro" id="IPR029149">
    <property type="entry name" value="Creatin/AminoP/Spt16_N"/>
</dbReference>
<reference evidence="3 4" key="1">
    <citation type="submission" date="2018-05" db="EMBL/GenBank/DDBJ databases">
        <title>Genomic Encyclopedia of Type Strains, Phase IV (KMG-IV): sequencing the most valuable type-strain genomes for metagenomic binning, comparative biology and taxonomic classification.</title>
        <authorList>
            <person name="Goeker M."/>
        </authorList>
    </citation>
    <scope>NUCLEOTIDE SEQUENCE [LARGE SCALE GENOMIC DNA]</scope>
    <source>
        <strain evidence="3 4">DSM 6462</strain>
    </source>
</reference>
<dbReference type="EMBL" id="QJJK01000012">
    <property type="protein sequence ID" value="PXW54110.1"/>
    <property type="molecule type" value="Genomic_DNA"/>
</dbReference>
<accession>A0A2V3TXI0</accession>
<evidence type="ECO:0000313" key="4">
    <source>
        <dbReference type="Proteomes" id="UP000248021"/>
    </source>
</evidence>
<dbReference type="Pfam" id="PF01321">
    <property type="entry name" value="Creatinase_N"/>
    <property type="match status" value="1"/>
</dbReference>
<gene>
    <name evidence="3" type="ORF">C7450_112139</name>
</gene>
<proteinExistence type="predicted"/>
<organism evidence="3 4">
    <name type="scientific">Chelatococcus asaccharovorans</name>
    <dbReference type="NCBI Taxonomy" id="28210"/>
    <lineage>
        <taxon>Bacteria</taxon>
        <taxon>Pseudomonadati</taxon>
        <taxon>Pseudomonadota</taxon>
        <taxon>Alphaproteobacteria</taxon>
        <taxon>Hyphomicrobiales</taxon>
        <taxon>Chelatococcaceae</taxon>
        <taxon>Chelatococcus</taxon>
    </lineage>
</organism>
<dbReference type="InterPro" id="IPR036005">
    <property type="entry name" value="Creatinase/aminopeptidase-like"/>
</dbReference>
<dbReference type="SUPFAM" id="SSF53092">
    <property type="entry name" value="Creatinase/prolidase N-terminal domain"/>
    <property type="match status" value="1"/>
</dbReference>
<dbReference type="InterPro" id="IPR050659">
    <property type="entry name" value="Peptidase_M24B"/>
</dbReference>
<dbReference type="Gene3D" id="3.90.230.10">
    <property type="entry name" value="Creatinase/methionine aminopeptidase superfamily"/>
    <property type="match status" value="1"/>
</dbReference>
<evidence type="ECO:0000313" key="3">
    <source>
        <dbReference type="EMBL" id="PXW54110.1"/>
    </source>
</evidence>
<dbReference type="RefSeq" id="WP_110377350.1">
    <property type="nucleotide sequence ID" value="NZ_JAHBRY010000002.1"/>
</dbReference>
<dbReference type="InterPro" id="IPR000994">
    <property type="entry name" value="Pept_M24"/>
</dbReference>
<name>A0A2V3TXI0_9HYPH</name>
<dbReference type="Pfam" id="PF00557">
    <property type="entry name" value="Peptidase_M24"/>
    <property type="match status" value="1"/>
</dbReference>
<dbReference type="InterPro" id="IPR000587">
    <property type="entry name" value="Creatinase_N"/>
</dbReference>
<feature type="domain" description="Creatinase N-terminal" evidence="2">
    <location>
        <begin position="17"/>
        <end position="151"/>
    </location>
</feature>
<sequence length="377" mass="41422">MSTPKVFAFPLEEYAARVAVLRERMKDVGADVLIIDEFEHLAYFTGHIPTAAMYQCCLMPAAGEPVMIVRSLDGPMLEEMSWTKDHILFDDGDDPIAIVIAELKRRGFGKSRIAVETDSHILLPKRLKAFKAALDEATFIDFGGHMWEQRLRKSPREIDYLRRCAGICDVATLAGAEASRAGVPEREVAAAITSAALKAGADNTRLLLMQSGPRSSTLHGGLGNRILANGDIVHIEMVPHLRGYTARSMRPVSVGAPSARQREAAQALISLQDAQFQAMRPGAHAGEVDAILREGVLKAGLRDSYTNITGYTLGLVTIPRTSDFTRVFLANSAWRLEEGMVFHMYTWAEGMAFSETMLVTATGAERLTQIDRKLFIS</sequence>
<comment type="caution">
    <text evidence="3">The sequence shown here is derived from an EMBL/GenBank/DDBJ whole genome shotgun (WGS) entry which is preliminary data.</text>
</comment>
<dbReference type="AlphaFoldDB" id="A0A2V3TXI0"/>
<evidence type="ECO:0000259" key="2">
    <source>
        <dbReference type="Pfam" id="PF01321"/>
    </source>
</evidence>
<dbReference type="OrthoDB" id="9761809at2"/>